<keyword evidence="1" id="KW-1133">Transmembrane helix</keyword>
<comment type="caution">
    <text evidence="2">The sequence shown here is derived from an EMBL/GenBank/DDBJ whole genome shotgun (WGS) entry which is preliminary data.</text>
</comment>
<sequence length="50" mass="5588">MTIATRRRAKALPTAANDNKAPMRLRLIRVVKLVALLAATAGMLWYLLRP</sequence>
<evidence type="ECO:0000256" key="1">
    <source>
        <dbReference type="SAM" id="Phobius"/>
    </source>
</evidence>
<accession>W9H8J2</accession>
<keyword evidence="1" id="KW-0472">Membrane</keyword>
<name>W9H8J2_9PROT</name>
<proteinExistence type="predicted"/>
<dbReference type="Proteomes" id="UP000019486">
    <property type="component" value="Unassembled WGS sequence"/>
</dbReference>
<dbReference type="STRING" id="1385369.N825_19825"/>
<evidence type="ECO:0000313" key="3">
    <source>
        <dbReference type="Proteomes" id="UP000019486"/>
    </source>
</evidence>
<evidence type="ECO:0000313" key="2">
    <source>
        <dbReference type="EMBL" id="EWY42354.1"/>
    </source>
</evidence>
<feature type="transmembrane region" description="Helical" evidence="1">
    <location>
        <begin position="30"/>
        <end position="48"/>
    </location>
</feature>
<reference evidence="2 3" key="1">
    <citation type="submission" date="2013-08" db="EMBL/GenBank/DDBJ databases">
        <title>The genome sequence of Skermanella stibiiresistens.</title>
        <authorList>
            <person name="Zhu W."/>
            <person name="Wang G."/>
        </authorList>
    </citation>
    <scope>NUCLEOTIDE SEQUENCE [LARGE SCALE GENOMIC DNA]</scope>
    <source>
        <strain evidence="2 3">SB22</strain>
    </source>
</reference>
<dbReference type="EMBL" id="AVFL01000002">
    <property type="protein sequence ID" value="EWY42354.1"/>
    <property type="molecule type" value="Genomic_DNA"/>
</dbReference>
<dbReference type="AlphaFoldDB" id="W9H8J2"/>
<protein>
    <submittedName>
        <fullName evidence="2">Uncharacterized protein</fullName>
    </submittedName>
</protein>
<gene>
    <name evidence="2" type="ORF">N825_19825</name>
</gene>
<keyword evidence="3" id="KW-1185">Reference proteome</keyword>
<organism evidence="2 3">
    <name type="scientific">Skermanella stibiiresistens SB22</name>
    <dbReference type="NCBI Taxonomy" id="1385369"/>
    <lineage>
        <taxon>Bacteria</taxon>
        <taxon>Pseudomonadati</taxon>
        <taxon>Pseudomonadota</taxon>
        <taxon>Alphaproteobacteria</taxon>
        <taxon>Rhodospirillales</taxon>
        <taxon>Azospirillaceae</taxon>
        <taxon>Skermanella</taxon>
    </lineage>
</organism>
<dbReference type="RefSeq" id="WP_157618970.1">
    <property type="nucleotide sequence ID" value="NZ_AVFL01000002.1"/>
</dbReference>
<keyword evidence="1" id="KW-0812">Transmembrane</keyword>